<proteinExistence type="predicted"/>
<dbReference type="OrthoDB" id="2527272at2759"/>
<sequence length="377" mass="42049">MSHGCTGCTRVKRYHSDLIGEGVVLGSNTEVANTSGAEAAGDQIQTDLGDLAPLPANLPDSLPQLEAPPVGSPRGYIRMAVMDGKGIKHRINARPHFTIIRMADFARPIYSLPTHAGSSRVDSLYDTPELLPVAHSPTLTGTNSMKIASDTYLSLAYSELFIGSKKLARALFRLPRALHFGCNSKPWGNTPGGDVIHPFKAKSIYCLQTLESAPQVLRFLNNTWANYPNSRLSFLAYDNACNLLRHIVTQDPSDIWLATTKFIVDAWHYIRHQATDILCRTRCNPAPTDGSQPDLVLTEVDDNGQVHQTRAFNTETAEQLNSWLNGFESQLRQMSDVNYDFFIHVLMLIYAETMEKRIQLKEMELTEEFWDRVNGLA</sequence>
<accession>A0A8H6WRH4</accession>
<name>A0A8H6WRH4_9AGAR</name>
<reference evidence="1" key="1">
    <citation type="submission" date="2020-05" db="EMBL/GenBank/DDBJ databases">
        <title>Mycena genomes resolve the evolution of fungal bioluminescence.</title>
        <authorList>
            <person name="Tsai I.J."/>
        </authorList>
    </citation>
    <scope>NUCLEOTIDE SEQUENCE</scope>
    <source>
        <strain evidence="1">CCC161011</strain>
    </source>
</reference>
<protein>
    <submittedName>
        <fullName evidence="1">Uncharacterized protein</fullName>
    </submittedName>
</protein>
<gene>
    <name evidence="1" type="ORF">MVEN_02562700</name>
</gene>
<organism evidence="1 2">
    <name type="scientific">Mycena venus</name>
    <dbReference type="NCBI Taxonomy" id="2733690"/>
    <lineage>
        <taxon>Eukaryota</taxon>
        <taxon>Fungi</taxon>
        <taxon>Dikarya</taxon>
        <taxon>Basidiomycota</taxon>
        <taxon>Agaricomycotina</taxon>
        <taxon>Agaricomycetes</taxon>
        <taxon>Agaricomycetidae</taxon>
        <taxon>Agaricales</taxon>
        <taxon>Marasmiineae</taxon>
        <taxon>Mycenaceae</taxon>
        <taxon>Mycena</taxon>
    </lineage>
</organism>
<evidence type="ECO:0000313" key="2">
    <source>
        <dbReference type="Proteomes" id="UP000620124"/>
    </source>
</evidence>
<dbReference type="AlphaFoldDB" id="A0A8H6WRH4"/>
<keyword evidence="2" id="KW-1185">Reference proteome</keyword>
<dbReference type="EMBL" id="JACAZI010000037">
    <property type="protein sequence ID" value="KAF7328229.1"/>
    <property type="molecule type" value="Genomic_DNA"/>
</dbReference>
<evidence type="ECO:0000313" key="1">
    <source>
        <dbReference type="EMBL" id="KAF7328229.1"/>
    </source>
</evidence>
<comment type="caution">
    <text evidence="1">The sequence shown here is derived from an EMBL/GenBank/DDBJ whole genome shotgun (WGS) entry which is preliminary data.</text>
</comment>
<dbReference type="Proteomes" id="UP000620124">
    <property type="component" value="Unassembled WGS sequence"/>
</dbReference>